<dbReference type="RefSeq" id="WP_157748557.1">
    <property type="nucleotide sequence ID" value="NZ_JBHSOG010000014.1"/>
</dbReference>
<evidence type="ECO:0000313" key="2">
    <source>
        <dbReference type="EMBL" id="MFC5768688.1"/>
    </source>
</evidence>
<organism evidence="2 3">
    <name type="scientific">Thauera sinica</name>
    <dbReference type="NCBI Taxonomy" id="2665146"/>
    <lineage>
        <taxon>Bacteria</taxon>
        <taxon>Pseudomonadati</taxon>
        <taxon>Pseudomonadota</taxon>
        <taxon>Betaproteobacteria</taxon>
        <taxon>Rhodocyclales</taxon>
        <taxon>Zoogloeaceae</taxon>
        <taxon>Thauera</taxon>
    </lineage>
</organism>
<keyword evidence="3" id="KW-1185">Reference proteome</keyword>
<reference evidence="3" key="1">
    <citation type="journal article" date="2019" name="Int. J. Syst. Evol. Microbiol.">
        <title>The Global Catalogue of Microorganisms (GCM) 10K type strain sequencing project: providing services to taxonomists for standard genome sequencing and annotation.</title>
        <authorList>
            <consortium name="The Broad Institute Genomics Platform"/>
            <consortium name="The Broad Institute Genome Sequencing Center for Infectious Disease"/>
            <person name="Wu L."/>
            <person name="Ma J."/>
        </authorList>
    </citation>
    <scope>NUCLEOTIDE SEQUENCE [LARGE SCALE GENOMIC DNA]</scope>
    <source>
        <strain evidence="3">SHR3</strain>
    </source>
</reference>
<dbReference type="EMBL" id="JBHSOG010000014">
    <property type="protein sequence ID" value="MFC5768688.1"/>
    <property type="molecule type" value="Genomic_DNA"/>
</dbReference>
<dbReference type="Proteomes" id="UP001595974">
    <property type="component" value="Unassembled WGS sequence"/>
</dbReference>
<evidence type="ECO:0000313" key="3">
    <source>
        <dbReference type="Proteomes" id="UP001595974"/>
    </source>
</evidence>
<proteinExistence type="predicted"/>
<dbReference type="InterPro" id="IPR055259">
    <property type="entry name" value="YkvP/CgeB_Glyco_trans-like"/>
</dbReference>
<name>A0ABW1AN15_9RHOO</name>
<feature type="domain" description="Spore protein YkvP/CgeB glycosyl transferase-like" evidence="1">
    <location>
        <begin position="198"/>
        <end position="332"/>
    </location>
</feature>
<gene>
    <name evidence="2" type="ORF">ACFPTN_04830</name>
</gene>
<comment type="caution">
    <text evidence="2">The sequence shown here is derived from an EMBL/GenBank/DDBJ whole genome shotgun (WGS) entry which is preliminary data.</text>
</comment>
<protein>
    <recommendedName>
        <fullName evidence="1">Spore protein YkvP/CgeB glycosyl transferase-like domain-containing protein</fullName>
    </recommendedName>
</protein>
<sequence>MRWFYVPNEGVEGDQIGPRRAFEKLLAEGAISHYDVYSYLVRGRELGNHEAALRDFLDRANSFKPDVIFVQHMNDSYPLSRDFLRELKRIPSQPKLVLHEGDAYGHFIKPLDRTLRAVIAEADMSFLVGLGSLAELAIKAGGRNIRYAPHSYDGMRFGTPWTPSRVRRFDAVMIANLPCIKRIPWLYMPGGRSRKLTARAMHKALGDRFALFGRGQGWKGEPYCRGPLPFDEQGATIRDAWMSVNWHQFDEIAMYSSDRLPIGLASGIPHITNRQPSYRFVFDNIPGLFVVETPREAADVALYMMSLTADRRIELGIEAARYAAEHLCADRVYADIVAVVREQLFAHQSLAE</sequence>
<dbReference type="Pfam" id="PF13524">
    <property type="entry name" value="Glyco_trans_1_2"/>
    <property type="match status" value="1"/>
</dbReference>
<evidence type="ECO:0000259" key="1">
    <source>
        <dbReference type="Pfam" id="PF13524"/>
    </source>
</evidence>
<accession>A0ABW1AN15</accession>